<reference evidence="1" key="2">
    <citation type="submission" date="2020-12" db="EMBL/GenBank/DDBJ databases">
        <authorList>
            <person name="Kanost M."/>
        </authorList>
    </citation>
    <scope>NUCLEOTIDE SEQUENCE</scope>
</reference>
<protein>
    <submittedName>
        <fullName evidence="1">Uncharacterized protein</fullName>
    </submittedName>
</protein>
<dbReference type="AlphaFoldDB" id="A0A921ZVX7"/>
<gene>
    <name evidence="1" type="ORF">O3G_MSEX014537</name>
</gene>
<evidence type="ECO:0000313" key="2">
    <source>
        <dbReference type="Proteomes" id="UP000791440"/>
    </source>
</evidence>
<accession>A0A921ZVX7</accession>
<reference evidence="1" key="1">
    <citation type="journal article" date="2016" name="Insect Biochem. Mol. Biol.">
        <title>Multifaceted biological insights from a draft genome sequence of the tobacco hornworm moth, Manduca sexta.</title>
        <authorList>
            <person name="Kanost M.R."/>
            <person name="Arrese E.L."/>
            <person name="Cao X."/>
            <person name="Chen Y.R."/>
            <person name="Chellapilla S."/>
            <person name="Goldsmith M.R."/>
            <person name="Grosse-Wilde E."/>
            <person name="Heckel D.G."/>
            <person name="Herndon N."/>
            <person name="Jiang H."/>
            <person name="Papanicolaou A."/>
            <person name="Qu J."/>
            <person name="Soulages J.L."/>
            <person name="Vogel H."/>
            <person name="Walters J."/>
            <person name="Waterhouse R.M."/>
            <person name="Ahn S.J."/>
            <person name="Almeida F.C."/>
            <person name="An C."/>
            <person name="Aqrawi P."/>
            <person name="Bretschneider A."/>
            <person name="Bryant W.B."/>
            <person name="Bucks S."/>
            <person name="Chao H."/>
            <person name="Chevignon G."/>
            <person name="Christen J.M."/>
            <person name="Clarke D.F."/>
            <person name="Dittmer N.T."/>
            <person name="Ferguson L.C.F."/>
            <person name="Garavelou S."/>
            <person name="Gordon K.H.J."/>
            <person name="Gunaratna R.T."/>
            <person name="Han Y."/>
            <person name="Hauser F."/>
            <person name="He Y."/>
            <person name="Heidel-Fischer H."/>
            <person name="Hirsh A."/>
            <person name="Hu Y."/>
            <person name="Jiang H."/>
            <person name="Kalra D."/>
            <person name="Klinner C."/>
            <person name="Konig C."/>
            <person name="Kovar C."/>
            <person name="Kroll A.R."/>
            <person name="Kuwar S.S."/>
            <person name="Lee S.L."/>
            <person name="Lehman R."/>
            <person name="Li K."/>
            <person name="Li Z."/>
            <person name="Liang H."/>
            <person name="Lovelace S."/>
            <person name="Lu Z."/>
            <person name="Mansfield J.H."/>
            <person name="McCulloch K.J."/>
            <person name="Mathew T."/>
            <person name="Morton B."/>
            <person name="Muzny D.M."/>
            <person name="Neunemann D."/>
            <person name="Ongeri F."/>
            <person name="Pauchet Y."/>
            <person name="Pu L.L."/>
            <person name="Pyrousis I."/>
            <person name="Rao X.J."/>
            <person name="Redding A."/>
            <person name="Roesel C."/>
            <person name="Sanchez-Gracia A."/>
            <person name="Schaack S."/>
            <person name="Shukla A."/>
            <person name="Tetreau G."/>
            <person name="Wang Y."/>
            <person name="Xiong G.H."/>
            <person name="Traut W."/>
            <person name="Walsh T.K."/>
            <person name="Worley K.C."/>
            <person name="Wu D."/>
            <person name="Wu W."/>
            <person name="Wu Y.Q."/>
            <person name="Zhang X."/>
            <person name="Zou Z."/>
            <person name="Zucker H."/>
            <person name="Briscoe A.D."/>
            <person name="Burmester T."/>
            <person name="Clem R.J."/>
            <person name="Feyereisen R."/>
            <person name="Grimmelikhuijzen C.J.P."/>
            <person name="Hamodrakas S.J."/>
            <person name="Hansson B.S."/>
            <person name="Huguet E."/>
            <person name="Jermiin L.S."/>
            <person name="Lan Q."/>
            <person name="Lehman H.K."/>
            <person name="Lorenzen M."/>
            <person name="Merzendorfer H."/>
            <person name="Michalopoulos I."/>
            <person name="Morton D.B."/>
            <person name="Muthukrishnan S."/>
            <person name="Oakeshott J.G."/>
            <person name="Palmer W."/>
            <person name="Park Y."/>
            <person name="Passarelli A.L."/>
            <person name="Rozas J."/>
            <person name="Schwartz L.M."/>
            <person name="Smith W."/>
            <person name="Southgate A."/>
            <person name="Vilcinskas A."/>
            <person name="Vogt R."/>
            <person name="Wang P."/>
            <person name="Werren J."/>
            <person name="Yu X.Q."/>
            <person name="Zhou J.J."/>
            <person name="Brown S.J."/>
            <person name="Scherer S.E."/>
            <person name="Richards S."/>
            <person name="Blissard G.W."/>
        </authorList>
    </citation>
    <scope>NUCLEOTIDE SEQUENCE</scope>
</reference>
<comment type="caution">
    <text evidence="1">The sequence shown here is derived from an EMBL/GenBank/DDBJ whole genome shotgun (WGS) entry which is preliminary data.</text>
</comment>
<proteinExistence type="predicted"/>
<sequence length="230" mass="26850">MPDIKTKADTMLFSYETTYKTHYRSYDIKAPVSTVYQKKPAPVRPRAPPTKNVHTLRELREEVPFYLLHGRKAILHTNPWLVQKKYEVQPDLLREEAQKTRPRLVMTPAVSMDDIDDPNARRILCVDMYTTDTSKAMRDALTPHVNIEAPLPGLPARANPIVLPKLEPSYVSPEWRMETAAWDNKQLRAHCDPTRDFWLSLEPFKCRACDEFATITKHRRMLRQMKVNRP</sequence>
<organism evidence="1 2">
    <name type="scientific">Manduca sexta</name>
    <name type="common">Tobacco hawkmoth</name>
    <name type="synonym">Tobacco hornworm</name>
    <dbReference type="NCBI Taxonomy" id="7130"/>
    <lineage>
        <taxon>Eukaryota</taxon>
        <taxon>Metazoa</taxon>
        <taxon>Ecdysozoa</taxon>
        <taxon>Arthropoda</taxon>
        <taxon>Hexapoda</taxon>
        <taxon>Insecta</taxon>
        <taxon>Pterygota</taxon>
        <taxon>Neoptera</taxon>
        <taxon>Endopterygota</taxon>
        <taxon>Lepidoptera</taxon>
        <taxon>Glossata</taxon>
        <taxon>Ditrysia</taxon>
        <taxon>Bombycoidea</taxon>
        <taxon>Sphingidae</taxon>
        <taxon>Sphinginae</taxon>
        <taxon>Sphingini</taxon>
        <taxon>Manduca</taxon>
    </lineage>
</organism>
<name>A0A921ZVX7_MANSE</name>
<evidence type="ECO:0000313" key="1">
    <source>
        <dbReference type="EMBL" id="KAG6464471.1"/>
    </source>
</evidence>
<keyword evidence="2" id="KW-1185">Reference proteome</keyword>
<dbReference type="Proteomes" id="UP000791440">
    <property type="component" value="Unassembled WGS sequence"/>
</dbReference>
<dbReference type="EMBL" id="JH669176">
    <property type="protein sequence ID" value="KAG6464471.1"/>
    <property type="molecule type" value="Genomic_DNA"/>
</dbReference>